<evidence type="ECO:0000256" key="1">
    <source>
        <dbReference type="ARBA" id="ARBA00000707"/>
    </source>
</evidence>
<accession>A0A4Q4M894</accession>
<evidence type="ECO:0000256" key="4">
    <source>
        <dbReference type="ARBA" id="ARBA00022786"/>
    </source>
</evidence>
<comment type="catalytic activity">
    <reaction evidence="1">
        <text>Thiol-dependent hydrolysis of ester, thioester, amide, peptide and isopeptide bonds formed by the C-terminal Gly of ubiquitin (a 76-residue protein attached to proteins as an intracellular targeting signal).</text>
        <dbReference type="EC" id="3.4.19.12"/>
    </reaction>
</comment>
<keyword evidence="6" id="KW-0788">Thiol protease</keyword>
<comment type="caution">
    <text evidence="10">The sequence shown here is derived from an EMBL/GenBank/DDBJ whole genome shotgun (WGS) entry which is preliminary data.</text>
</comment>
<organism evidence="10 11">
    <name type="scientific">Alternaria tenuissima</name>
    <dbReference type="NCBI Taxonomy" id="119927"/>
    <lineage>
        <taxon>Eukaryota</taxon>
        <taxon>Fungi</taxon>
        <taxon>Dikarya</taxon>
        <taxon>Ascomycota</taxon>
        <taxon>Pezizomycotina</taxon>
        <taxon>Dothideomycetes</taxon>
        <taxon>Pleosporomycetidae</taxon>
        <taxon>Pleosporales</taxon>
        <taxon>Pleosporineae</taxon>
        <taxon>Pleosporaceae</taxon>
        <taxon>Alternaria</taxon>
        <taxon>Alternaria sect. Alternaria</taxon>
        <taxon>Alternaria alternata complex</taxon>
    </lineage>
</organism>
<evidence type="ECO:0000313" key="11">
    <source>
        <dbReference type="Proteomes" id="UP000292402"/>
    </source>
</evidence>
<feature type="compositionally biased region" description="Acidic residues" evidence="7">
    <location>
        <begin position="1238"/>
        <end position="1250"/>
    </location>
</feature>
<evidence type="ECO:0000313" key="10">
    <source>
        <dbReference type="EMBL" id="RYN45634.1"/>
    </source>
</evidence>
<dbReference type="InterPro" id="IPR051346">
    <property type="entry name" value="OTU_Deubiquitinase"/>
</dbReference>
<dbReference type="GO" id="GO:0004843">
    <property type="term" value="F:cysteine-type deubiquitinase activity"/>
    <property type="evidence" value="ECO:0007669"/>
    <property type="project" value="UniProtKB-EC"/>
</dbReference>
<dbReference type="PANTHER" id="PTHR13367">
    <property type="entry name" value="UBIQUITIN THIOESTERASE"/>
    <property type="match status" value="1"/>
</dbReference>
<dbReference type="InterPro" id="IPR022099">
    <property type="entry name" value="DUF3638"/>
</dbReference>
<dbReference type="EMBL" id="PDXA01000033">
    <property type="protein sequence ID" value="RYN45634.1"/>
    <property type="molecule type" value="Genomic_DNA"/>
</dbReference>
<dbReference type="PANTHER" id="PTHR13367:SF33">
    <property type="entry name" value="P-LOOP CONTAINING NUCLEOSIDE TRIPHOSPHATE HYDROLASE PROTEIN"/>
    <property type="match status" value="1"/>
</dbReference>
<dbReference type="Proteomes" id="UP000292402">
    <property type="component" value="Unassembled WGS sequence"/>
</dbReference>
<evidence type="ECO:0000256" key="3">
    <source>
        <dbReference type="ARBA" id="ARBA00022670"/>
    </source>
</evidence>
<reference evidence="11" key="1">
    <citation type="journal article" date="2019" name="bioRxiv">
        <title>Genomics, evolutionary history and diagnostics of the Alternaria alternata species group including apple and Asian pear pathotypes.</title>
        <authorList>
            <person name="Armitage A.D."/>
            <person name="Cockerton H.M."/>
            <person name="Sreenivasaprasad S."/>
            <person name="Woodhall J.W."/>
            <person name="Lane C.R."/>
            <person name="Harrison R.J."/>
            <person name="Clarkson J.P."/>
        </authorList>
    </citation>
    <scope>NUCLEOTIDE SEQUENCE [LARGE SCALE GENOMIC DNA]</scope>
    <source>
        <strain evidence="11">FERA 1082</strain>
    </source>
</reference>
<keyword evidence="4" id="KW-0833">Ubl conjugation pathway</keyword>
<dbReference type="Pfam" id="PF12340">
    <property type="entry name" value="DUF3638"/>
    <property type="match status" value="1"/>
</dbReference>
<dbReference type="AlphaFoldDB" id="A0A4Q4M894"/>
<dbReference type="EC" id="3.4.19.12" evidence="2"/>
<name>A0A4Q4M894_9PLEO</name>
<protein>
    <recommendedName>
        <fullName evidence="2">ubiquitinyl hydrolase 1</fullName>
        <ecNumber evidence="2">3.4.19.12</ecNumber>
    </recommendedName>
</protein>
<dbReference type="InterPro" id="IPR022105">
    <property type="entry name" value="DUF3645"/>
</dbReference>
<evidence type="ECO:0000256" key="7">
    <source>
        <dbReference type="SAM" id="MobiDB-lite"/>
    </source>
</evidence>
<sequence>MSLNPRTDPDVIKILAAFASLPRLRNSIPPSCLSFSQFKLNELPNIRSIFHVISIDLPEKPQRMQKKAEAKHRKACEAKGKRLAQQFLDQWPDRKVSPNGFDSDLLDVGLATERVMPKWERLHSNLLLSEYVIHVQDVLKDHKGGSGTSRPKAWRWDQEPFPGTSYDPVVPSISKDLLSRPLAVSFGPQACELLLPRDSKLASHIEGSAKPRMPAKETVELRQILSDLAQASNPLRQHYGLDLKMSLDALERTSNQTQPDWLLLEIDSDILIQWEQVDVAHAIIAPESRKNTVLQLNMGKGKTSCIVPMALAAIGDGKQLSRLIVPKPLLLPTAQMIQSRLGGLVGREIRHIPFSRKTKINPQILQLYRNLHQEMLDSQGVVLIAPEHLLSYKLSGLQHLASSNLETAREVLEYQTYLSSIARDILDESDVSLAVKTQLIYPSGKQTTVDRHPHRWKVAQSMLSLVKDHLPKLKQDFPRNIEVLKRGQGYPMIYILHADVEEDLHRRIVDDICTRRTSFLRFTGCASDSCSPDIRRVLLGKTLDMTLLERVARQFTNETIARKTLLLIRGLLHHRILLLCLRKRWNVQYGLHPTRDPMAVPFEAKGIPSEQAEFGHPDAAILLTCLAFYYTGLSLVQFREALRHILASHDPASETTGFSGTNDNKTMLPLTIQQSDLPSLHQTNAEVLTYLLQERNRGYHTVAHAGRRLSETEFLGQLRDKKIRVLIDAGAYILEMSNEDLVKTWMDIDTQPQAAVYFGADNRVWVRYRGTKARVPLLATPLVDHLDDCLVYLDEAHTRGIDLKLPKNARGALTLALGQTKDHTVQAAMRLRQLATTQSVCFFAFPETHQSIFDLLEQTCRTNEQLQNLYISQGTDFCNRVNAEWENAAFLFDAQDESAFVKVLRHPEQQTLEQLYGGRTENVHSTSSPTIMFPQLEAFGNKLNQLLLSTSQTADNLHSSALEEVEQEREVEFQVKEVREVQKALHYEAHTFPGLHPAISSFVSTSRLCGNVGYERVLNAVSHTSTGERSGIGGTGSSLFVSAEFIRTIKTNERGLIDNFLRPVEWILYNPVTSDALIVIAEEAEPMIPQLRTQAFPPKVHLLTYSAPVTKKMLPFSGLRYYCAPALPREHTIPPSLVVELGLFAGRLYIGYEECVSLVKYIDDVSASRRSNATTKNTRFILEWTSLRRKGQDVMHTPLGYVCQGRPLGIEHAFFVTRHAADSGVMKPYHTSEAVTEAPDDDEEDEDEDEGGRQYDVQEG</sequence>
<dbReference type="Pfam" id="PF12359">
    <property type="entry name" value="DUF3645"/>
    <property type="match status" value="1"/>
</dbReference>
<dbReference type="GO" id="GO:0006508">
    <property type="term" value="P:proteolysis"/>
    <property type="evidence" value="ECO:0007669"/>
    <property type="project" value="UniProtKB-KW"/>
</dbReference>
<gene>
    <name evidence="10" type="ORF">AA0114_g8862</name>
</gene>
<feature type="domain" description="DUF3638" evidence="8">
    <location>
        <begin position="254"/>
        <end position="473"/>
    </location>
</feature>
<keyword evidence="5" id="KW-0378">Hydrolase</keyword>
<feature type="region of interest" description="Disordered" evidence="7">
    <location>
        <begin position="1227"/>
        <end position="1260"/>
    </location>
</feature>
<proteinExistence type="predicted"/>
<evidence type="ECO:0000256" key="5">
    <source>
        <dbReference type="ARBA" id="ARBA00022801"/>
    </source>
</evidence>
<keyword evidence="3" id="KW-0645">Protease</keyword>
<evidence type="ECO:0000256" key="2">
    <source>
        <dbReference type="ARBA" id="ARBA00012759"/>
    </source>
</evidence>
<evidence type="ECO:0000256" key="6">
    <source>
        <dbReference type="ARBA" id="ARBA00022807"/>
    </source>
</evidence>
<evidence type="ECO:0000259" key="8">
    <source>
        <dbReference type="Pfam" id="PF12340"/>
    </source>
</evidence>
<feature type="domain" description="DUF3645" evidence="9">
    <location>
        <begin position="592"/>
        <end position="624"/>
    </location>
</feature>
<evidence type="ECO:0000259" key="9">
    <source>
        <dbReference type="Pfam" id="PF12359"/>
    </source>
</evidence>